<dbReference type="EMBL" id="JAGIOJ010000001">
    <property type="protein sequence ID" value="MBP2399127.1"/>
    <property type="molecule type" value="Genomic_DNA"/>
</dbReference>
<keyword evidence="1" id="KW-0472">Membrane</keyword>
<feature type="transmembrane region" description="Helical" evidence="1">
    <location>
        <begin position="115"/>
        <end position="140"/>
    </location>
</feature>
<reference evidence="2 3" key="1">
    <citation type="submission" date="2021-03" db="EMBL/GenBank/DDBJ databases">
        <title>Sequencing the genomes of 1000 actinobacteria strains.</title>
        <authorList>
            <person name="Klenk H.-P."/>
        </authorList>
    </citation>
    <scope>NUCLEOTIDE SEQUENCE [LARGE SCALE GENOMIC DNA]</scope>
    <source>
        <strain evidence="2 3">DSM 20168</strain>
    </source>
</reference>
<comment type="caution">
    <text evidence="2">The sequence shown here is derived from an EMBL/GenBank/DDBJ whole genome shotgun (WGS) entry which is preliminary data.</text>
</comment>
<gene>
    <name evidence="2" type="ORF">JOF39_002208</name>
</gene>
<name>A0ABS4XRL9_GLUPR</name>
<evidence type="ECO:0000313" key="2">
    <source>
        <dbReference type="EMBL" id="MBP2399127.1"/>
    </source>
</evidence>
<dbReference type="RefSeq" id="WP_188948537.1">
    <property type="nucleotide sequence ID" value="NZ_BMPH01000008.1"/>
</dbReference>
<feature type="transmembrane region" description="Helical" evidence="1">
    <location>
        <begin position="87"/>
        <end position="109"/>
    </location>
</feature>
<evidence type="ECO:0008006" key="4">
    <source>
        <dbReference type="Google" id="ProtNLM"/>
    </source>
</evidence>
<evidence type="ECO:0000256" key="1">
    <source>
        <dbReference type="SAM" id="Phobius"/>
    </source>
</evidence>
<accession>A0ABS4XRL9</accession>
<keyword evidence="1" id="KW-0812">Transmembrane</keyword>
<organism evidence="2 3">
    <name type="scientific">Glutamicibacter protophormiae</name>
    <name type="common">Brevibacterium protophormiae</name>
    <dbReference type="NCBI Taxonomy" id="37930"/>
    <lineage>
        <taxon>Bacteria</taxon>
        <taxon>Bacillati</taxon>
        <taxon>Actinomycetota</taxon>
        <taxon>Actinomycetes</taxon>
        <taxon>Micrococcales</taxon>
        <taxon>Micrococcaceae</taxon>
        <taxon>Glutamicibacter</taxon>
    </lineage>
</organism>
<sequence length="165" mass="17010">MSRISIMALRVILSVVLAGTLFVQVGMVPMIAVNEVARPGAPEVPAVALLAYLVLAGIVIEICAVCVWKLATRAARSTVFDPASFKYVSPIIVSVAAGSLATFALAALLAPGEDIAPGMVLLIGGFGILLAGISVIVYVLRQLLIQATRTEAQAAALRTELGGVI</sequence>
<evidence type="ECO:0000313" key="3">
    <source>
        <dbReference type="Proteomes" id="UP001195422"/>
    </source>
</evidence>
<feature type="transmembrane region" description="Helical" evidence="1">
    <location>
        <begin position="12"/>
        <end position="32"/>
    </location>
</feature>
<dbReference type="InterPro" id="IPR021354">
    <property type="entry name" value="DUF2975"/>
</dbReference>
<protein>
    <recommendedName>
        <fullName evidence="4">DUF2975 domain-containing protein</fullName>
    </recommendedName>
</protein>
<feature type="transmembrane region" description="Helical" evidence="1">
    <location>
        <begin position="44"/>
        <end position="67"/>
    </location>
</feature>
<keyword evidence="1" id="KW-1133">Transmembrane helix</keyword>
<dbReference type="Pfam" id="PF11188">
    <property type="entry name" value="DUF2975"/>
    <property type="match status" value="1"/>
</dbReference>
<proteinExistence type="predicted"/>
<dbReference type="Proteomes" id="UP001195422">
    <property type="component" value="Unassembled WGS sequence"/>
</dbReference>
<keyword evidence="3" id="KW-1185">Reference proteome</keyword>